<dbReference type="GO" id="GO:0016787">
    <property type="term" value="F:hydrolase activity"/>
    <property type="evidence" value="ECO:0007669"/>
    <property type="project" value="UniProtKB-KW"/>
</dbReference>
<evidence type="ECO:0000256" key="7">
    <source>
        <dbReference type="ARBA" id="ARBA00023136"/>
    </source>
</evidence>
<dbReference type="AlphaFoldDB" id="A0A3N4NW40"/>
<keyword evidence="5 8" id="KW-0812">Transmembrane</keyword>
<feature type="transmembrane region" description="Helical" evidence="8">
    <location>
        <begin position="12"/>
        <end position="34"/>
    </location>
</feature>
<comment type="caution">
    <text evidence="9">The sequence shown here is derived from an EMBL/GenBank/DDBJ whole genome shotgun (WGS) entry which is preliminary data.</text>
</comment>
<keyword evidence="3 8" id="KW-1003">Cell membrane</keyword>
<evidence type="ECO:0000256" key="5">
    <source>
        <dbReference type="ARBA" id="ARBA00022692"/>
    </source>
</evidence>
<name>A0A3N4NW40_9GAMM</name>
<evidence type="ECO:0000313" key="9">
    <source>
        <dbReference type="EMBL" id="RPE00325.1"/>
    </source>
</evidence>
<gene>
    <name evidence="9" type="ORF">BBB56_12130</name>
</gene>
<keyword evidence="6 8" id="KW-1133">Transmembrane helix</keyword>
<feature type="transmembrane region" description="Helical" evidence="8">
    <location>
        <begin position="40"/>
        <end position="60"/>
    </location>
</feature>
<keyword evidence="9" id="KW-0378">Hydrolase</keyword>
<keyword evidence="4" id="KW-0997">Cell inner membrane</keyword>
<protein>
    <recommendedName>
        <fullName evidence="8">UPF0299 membrane protein BBB56_12130</fullName>
    </recommendedName>
</protein>
<keyword evidence="10" id="KW-1185">Reference proteome</keyword>
<keyword evidence="7 8" id="KW-0472">Membrane</keyword>
<evidence type="ECO:0000313" key="10">
    <source>
        <dbReference type="Proteomes" id="UP000281332"/>
    </source>
</evidence>
<dbReference type="OrthoDB" id="385012at2"/>
<dbReference type="RefSeq" id="WP_123801200.1">
    <property type="nucleotide sequence ID" value="NZ_RMVG01000008.1"/>
</dbReference>
<accession>A0A3N4NW40</accession>
<evidence type="ECO:0000256" key="8">
    <source>
        <dbReference type="HAMAP-Rule" id="MF_01144"/>
    </source>
</evidence>
<evidence type="ECO:0000256" key="4">
    <source>
        <dbReference type="ARBA" id="ARBA00022519"/>
    </source>
</evidence>
<dbReference type="InterPro" id="IPR022957">
    <property type="entry name" value="Uncharacterised_UPF0299"/>
</dbReference>
<dbReference type="PANTHER" id="PTHR33931">
    <property type="entry name" value="HOLIN-LIKE PROTEIN CIDA-RELATED"/>
    <property type="match status" value="1"/>
</dbReference>
<dbReference type="PANTHER" id="PTHR33931:SF5">
    <property type="entry name" value="UPF0299 MEMBRANE PROTEIN YOHJ"/>
    <property type="match status" value="1"/>
</dbReference>
<dbReference type="HAMAP" id="MF_01144">
    <property type="entry name" value="UPF0299"/>
    <property type="match status" value="1"/>
</dbReference>
<dbReference type="GO" id="GO:0005886">
    <property type="term" value="C:plasma membrane"/>
    <property type="evidence" value="ECO:0007669"/>
    <property type="project" value="UniProtKB-SubCell"/>
</dbReference>
<evidence type="ECO:0000256" key="6">
    <source>
        <dbReference type="ARBA" id="ARBA00022989"/>
    </source>
</evidence>
<dbReference type="Proteomes" id="UP000281332">
    <property type="component" value="Unassembled WGS sequence"/>
</dbReference>
<dbReference type="Pfam" id="PF03788">
    <property type="entry name" value="LrgA"/>
    <property type="match status" value="1"/>
</dbReference>
<proteinExistence type="inferred from homology"/>
<reference evidence="9 10" key="1">
    <citation type="submission" date="2018-11" db="EMBL/GenBank/DDBJ databases">
        <title>Whole genome sequencing of Pantoea sp. RIT388.</title>
        <authorList>
            <person name="Gan H.M."/>
            <person name="Hudson A.O."/>
        </authorList>
    </citation>
    <scope>NUCLEOTIDE SEQUENCE [LARGE SCALE GENOMIC DNA]</scope>
    <source>
        <strain evidence="9 10">RIT388</strain>
    </source>
</reference>
<dbReference type="EMBL" id="RMVG01000008">
    <property type="protein sequence ID" value="RPE00325.1"/>
    <property type="molecule type" value="Genomic_DNA"/>
</dbReference>
<evidence type="ECO:0000256" key="2">
    <source>
        <dbReference type="ARBA" id="ARBA00006979"/>
    </source>
</evidence>
<dbReference type="NCBIfam" id="NF002494">
    <property type="entry name" value="PRK01821.1"/>
    <property type="match status" value="1"/>
</dbReference>
<comment type="subcellular location">
    <subcellularLocation>
        <location evidence="1">Cell inner membrane</location>
        <topology evidence="1">Multi-pass membrane protein</topology>
    </subcellularLocation>
    <subcellularLocation>
        <location evidence="8">Cell membrane</location>
        <topology evidence="8">Multi-pass membrane protein</topology>
    </subcellularLocation>
</comment>
<comment type="similarity">
    <text evidence="2 8">Belongs to the UPF0299 family.</text>
</comment>
<organism evidence="9 10">
    <name type="scientific">Candidatus Pantoea deserta</name>
    <dbReference type="NCBI Taxonomy" id="1869313"/>
    <lineage>
        <taxon>Bacteria</taxon>
        <taxon>Pseudomonadati</taxon>
        <taxon>Pseudomonadota</taxon>
        <taxon>Gammaproteobacteria</taxon>
        <taxon>Enterobacterales</taxon>
        <taxon>Erwiniaceae</taxon>
        <taxon>Pantoea</taxon>
    </lineage>
</organism>
<evidence type="ECO:0000256" key="3">
    <source>
        <dbReference type="ARBA" id="ARBA00022475"/>
    </source>
</evidence>
<feature type="transmembrane region" description="Helical" evidence="8">
    <location>
        <begin position="67"/>
        <end position="86"/>
    </location>
</feature>
<feature type="transmembrane region" description="Helical" evidence="8">
    <location>
        <begin position="92"/>
        <end position="113"/>
    </location>
</feature>
<evidence type="ECO:0000256" key="1">
    <source>
        <dbReference type="ARBA" id="ARBA00004429"/>
    </source>
</evidence>
<dbReference type="InterPro" id="IPR005538">
    <property type="entry name" value="LrgA/CidA"/>
</dbReference>
<sequence length="129" mass="14198">MPTVLSLCWRYVRAFAIIYLCLYAGNAIAVLLPITIPGSILGMLTLFTLLAAQVLPVDWVKPGCHLLIRYMALLFVPISVGVMNYTDVLSAQFGPIVVSIVVSTFLVLAIVGWSAHKIHTRRTQEKPSE</sequence>